<dbReference type="PRINTS" id="PR00107">
    <property type="entry name" value="PHOSPHOCPHPR"/>
</dbReference>
<dbReference type="Proteomes" id="UP000298488">
    <property type="component" value="Unassembled WGS sequence"/>
</dbReference>
<dbReference type="InterPro" id="IPR035895">
    <property type="entry name" value="HPr-like_sf"/>
</dbReference>
<evidence type="ECO:0000256" key="4">
    <source>
        <dbReference type="ARBA" id="ARBA00022490"/>
    </source>
</evidence>
<accession>A0A4R8V9Z8</accession>
<dbReference type="PROSITE" id="PS51350">
    <property type="entry name" value="PTS_HPR_DOM"/>
    <property type="match status" value="1"/>
</dbReference>
<comment type="function">
    <text evidence="1">General (non sugar-specific) component of the phosphoenolpyruvate-dependent sugar phosphotransferase system (sugar PTS). This major carbohydrate active-transport system catalyzes the phosphorylation of incoming sugar substrates concomitantly with their translocation across the cell membrane. The phosphoryl group from phosphoenolpyruvate (PEP) is transferred to the phosphoryl carrier protein HPr by enzyme I. Phospho-HPr then transfers it to the PTS EIIA domain.</text>
</comment>
<evidence type="ECO:0000256" key="1">
    <source>
        <dbReference type="ARBA" id="ARBA00003681"/>
    </source>
</evidence>
<dbReference type="RefSeq" id="WP_104095433.1">
    <property type="nucleotide sequence ID" value="NZ_JACHBP010000001.1"/>
</dbReference>
<reference evidence="7 8" key="1">
    <citation type="submission" date="2019-03" db="EMBL/GenBank/DDBJ databases">
        <title>Genomics of glacier-inhabiting Cryobacterium strains.</title>
        <authorList>
            <person name="Liu Q."/>
            <person name="Xin Y.-H."/>
        </authorList>
    </citation>
    <scope>NUCLEOTIDE SEQUENCE [LARGE SCALE GENOMIC DNA]</scope>
    <source>
        <strain evidence="7 8">CGMCC 1.10440</strain>
    </source>
</reference>
<name>A0A4R8V9Z8_9MICO</name>
<dbReference type="GO" id="GO:0009401">
    <property type="term" value="P:phosphoenolpyruvate-dependent sugar phosphotransferase system"/>
    <property type="evidence" value="ECO:0007669"/>
    <property type="project" value="UniProtKB-KW"/>
</dbReference>
<keyword evidence="4" id="KW-0963">Cytoplasm</keyword>
<dbReference type="CDD" id="cd00367">
    <property type="entry name" value="PTS-HPr_like"/>
    <property type="match status" value="1"/>
</dbReference>
<dbReference type="InterPro" id="IPR001020">
    <property type="entry name" value="PTS_HPr_His_P_site"/>
</dbReference>
<dbReference type="Gene3D" id="3.30.1340.10">
    <property type="entry name" value="HPr-like"/>
    <property type="match status" value="1"/>
</dbReference>
<proteinExistence type="predicted"/>
<dbReference type="NCBIfam" id="TIGR01003">
    <property type="entry name" value="PTS_HPr_family"/>
    <property type="match status" value="1"/>
</dbReference>
<evidence type="ECO:0000313" key="7">
    <source>
        <dbReference type="EMBL" id="TFB79563.1"/>
    </source>
</evidence>
<keyword evidence="5" id="KW-0598">Phosphotransferase system</keyword>
<sequence length="90" mass="9377">MAERTVQIASRHGLHARPASLFTKAARDSGMVVTVTKGEKSGNAASILAVLSLGANCGDTVVLRTEGEGGEDVLERLAELLSTPDEELAE</sequence>
<dbReference type="InterPro" id="IPR000032">
    <property type="entry name" value="HPr-like"/>
</dbReference>
<keyword evidence="8" id="KW-1185">Reference proteome</keyword>
<dbReference type="GO" id="GO:0005737">
    <property type="term" value="C:cytoplasm"/>
    <property type="evidence" value="ECO:0007669"/>
    <property type="project" value="UniProtKB-SubCell"/>
</dbReference>
<evidence type="ECO:0000259" key="6">
    <source>
        <dbReference type="PROSITE" id="PS51350"/>
    </source>
</evidence>
<dbReference type="PANTHER" id="PTHR33705:SF2">
    <property type="entry name" value="PHOSPHOCARRIER PROTEIN NPR"/>
    <property type="match status" value="1"/>
</dbReference>
<comment type="subcellular location">
    <subcellularLocation>
        <location evidence="2">Cytoplasm</location>
    </subcellularLocation>
</comment>
<dbReference type="EMBL" id="SOFI01000003">
    <property type="protein sequence ID" value="TFB79563.1"/>
    <property type="molecule type" value="Genomic_DNA"/>
</dbReference>
<dbReference type="PANTHER" id="PTHR33705">
    <property type="entry name" value="PHOSPHOCARRIER PROTEIN HPR"/>
    <property type="match status" value="1"/>
</dbReference>
<evidence type="ECO:0000256" key="2">
    <source>
        <dbReference type="ARBA" id="ARBA00004496"/>
    </source>
</evidence>
<evidence type="ECO:0000256" key="5">
    <source>
        <dbReference type="ARBA" id="ARBA00022683"/>
    </source>
</evidence>
<evidence type="ECO:0000313" key="8">
    <source>
        <dbReference type="Proteomes" id="UP000298488"/>
    </source>
</evidence>
<dbReference type="Pfam" id="PF00381">
    <property type="entry name" value="PTS-HPr"/>
    <property type="match status" value="1"/>
</dbReference>
<dbReference type="OrthoDB" id="9809047at2"/>
<evidence type="ECO:0000256" key="3">
    <source>
        <dbReference type="ARBA" id="ARBA00020422"/>
    </source>
</evidence>
<dbReference type="SUPFAM" id="SSF55594">
    <property type="entry name" value="HPr-like"/>
    <property type="match status" value="1"/>
</dbReference>
<protein>
    <recommendedName>
        <fullName evidence="3">Phosphocarrier protein HPr</fullName>
    </recommendedName>
</protein>
<dbReference type="PROSITE" id="PS00369">
    <property type="entry name" value="PTS_HPR_HIS"/>
    <property type="match status" value="1"/>
</dbReference>
<dbReference type="InterPro" id="IPR050399">
    <property type="entry name" value="HPr"/>
</dbReference>
<feature type="domain" description="HPr" evidence="6">
    <location>
        <begin position="1"/>
        <end position="90"/>
    </location>
</feature>
<dbReference type="AlphaFoldDB" id="A0A4R8V9Z8"/>
<comment type="caution">
    <text evidence="7">The sequence shown here is derived from an EMBL/GenBank/DDBJ whole genome shotgun (WGS) entry which is preliminary data.</text>
</comment>
<organism evidence="7 8">
    <name type="scientific">Terrimesophilobacter mesophilus</name>
    <dbReference type="NCBI Taxonomy" id="433647"/>
    <lineage>
        <taxon>Bacteria</taxon>
        <taxon>Bacillati</taxon>
        <taxon>Actinomycetota</taxon>
        <taxon>Actinomycetes</taxon>
        <taxon>Micrococcales</taxon>
        <taxon>Microbacteriaceae</taxon>
        <taxon>Terrimesophilobacter</taxon>
    </lineage>
</organism>
<gene>
    <name evidence="7" type="ORF">E3N84_05575</name>
</gene>